<comment type="subcellular location">
    <subcellularLocation>
        <location evidence="1">Membrane</location>
        <topology evidence="1">Multi-pass membrane protein</topology>
    </subcellularLocation>
</comment>
<keyword evidence="11" id="KW-1185">Reference proteome</keyword>
<dbReference type="AlphaFoldDB" id="A0ABD2PVL7"/>
<dbReference type="InterPro" id="IPR017452">
    <property type="entry name" value="GPCR_Rhodpsn_7TM"/>
</dbReference>
<evidence type="ECO:0000256" key="5">
    <source>
        <dbReference type="ARBA" id="ARBA00023136"/>
    </source>
</evidence>
<sequence length="444" mass="51137">MENRTCRIEELQEVANANRLVDTLTTHELIWYYISPILVAFGGMENLLALLVLSRRRFRDLPVLYTLIMLSLNDFLIVTISLGQWVIITHFRRYANELGHLLCKSITYITLNTSQMSSMLVAMLSVIRVCSVSQVTKSKRPPSHIIDRKITPLVVIVIMLVNTIHFPLSILKVHSDYANLSLSCRIPEPGWEVPKHVWWCTLNTDRSRLVLIDAIDMSMFAYIPLVIIVLCNAKIILVIRRQSQRMKNNLSQASRIADGELNMERTVSAVPNGTNLLPLRKRQRDTRITLILTSITITFLCFNVPFSIYRMIDTIYELSDQQKKSLSWLIFVTRLLTYISNCTNFIIYIVIQGSFREELKHIFTSCLPKKTFSFNFKFNGNGTSVLDRIRGKASTYYPGDNSSQYSELPAPKPCKPTIEYSFTERTNEIFLNLKRKNGIDCEEM</sequence>
<comment type="caution">
    <text evidence="10">The sequence shown here is derived from an EMBL/GenBank/DDBJ whole genome shotgun (WGS) entry which is preliminary data.</text>
</comment>
<keyword evidence="3 8" id="KW-1133">Transmembrane helix</keyword>
<feature type="transmembrane region" description="Helical" evidence="8">
    <location>
        <begin position="288"/>
        <end position="308"/>
    </location>
</feature>
<evidence type="ECO:0000256" key="7">
    <source>
        <dbReference type="ARBA" id="ARBA00023224"/>
    </source>
</evidence>
<evidence type="ECO:0000313" key="10">
    <source>
        <dbReference type="EMBL" id="KAL3311404.1"/>
    </source>
</evidence>
<reference evidence="10 11" key="1">
    <citation type="submission" date="2024-11" db="EMBL/GenBank/DDBJ databases">
        <title>Adaptive evolution of stress response genes in parasites aligns with host niche diversity.</title>
        <authorList>
            <person name="Hahn C."/>
            <person name="Resl P."/>
        </authorList>
    </citation>
    <scope>NUCLEOTIDE SEQUENCE [LARGE SCALE GENOMIC DNA]</scope>
    <source>
        <strain evidence="10">EGGRZ-B1_66</strain>
        <tissue evidence="10">Body</tissue>
    </source>
</reference>
<protein>
    <recommendedName>
        <fullName evidence="9">G-protein coupled receptors family 1 profile domain-containing protein</fullName>
    </recommendedName>
</protein>
<name>A0ABD2PVL7_9PLAT</name>
<dbReference type="EMBL" id="JBJKFK010002248">
    <property type="protein sequence ID" value="KAL3311404.1"/>
    <property type="molecule type" value="Genomic_DNA"/>
</dbReference>
<dbReference type="GO" id="GO:0004930">
    <property type="term" value="F:G protein-coupled receptor activity"/>
    <property type="evidence" value="ECO:0007669"/>
    <property type="project" value="UniProtKB-KW"/>
</dbReference>
<feature type="transmembrane region" description="Helical" evidence="8">
    <location>
        <begin position="150"/>
        <end position="171"/>
    </location>
</feature>
<feature type="transmembrane region" description="Helical" evidence="8">
    <location>
        <begin position="328"/>
        <end position="351"/>
    </location>
</feature>
<feature type="transmembrane region" description="Helical" evidence="8">
    <location>
        <begin position="219"/>
        <end position="239"/>
    </location>
</feature>
<dbReference type="PANTHER" id="PTHR24243">
    <property type="entry name" value="G-PROTEIN COUPLED RECEPTOR"/>
    <property type="match status" value="1"/>
</dbReference>
<feature type="domain" description="G-protein coupled receptors family 1 profile" evidence="9">
    <location>
        <begin position="45"/>
        <end position="348"/>
    </location>
</feature>
<proteinExistence type="predicted"/>
<keyword evidence="4" id="KW-0297">G-protein coupled receptor</keyword>
<dbReference type="PROSITE" id="PS50262">
    <property type="entry name" value="G_PROTEIN_RECEP_F1_2"/>
    <property type="match status" value="1"/>
</dbReference>
<evidence type="ECO:0000259" key="9">
    <source>
        <dbReference type="PROSITE" id="PS50262"/>
    </source>
</evidence>
<dbReference type="PRINTS" id="PR00237">
    <property type="entry name" value="GPCRRHODOPSN"/>
</dbReference>
<feature type="transmembrane region" description="Helical" evidence="8">
    <location>
        <begin position="64"/>
        <end position="88"/>
    </location>
</feature>
<dbReference type="Proteomes" id="UP001626550">
    <property type="component" value="Unassembled WGS sequence"/>
</dbReference>
<dbReference type="PANTHER" id="PTHR24243:SF208">
    <property type="entry name" value="PYROKININ-1 RECEPTOR"/>
    <property type="match status" value="1"/>
</dbReference>
<gene>
    <name evidence="10" type="ORF">Ciccas_010015</name>
</gene>
<dbReference type="Pfam" id="PF00001">
    <property type="entry name" value="7tm_1"/>
    <property type="match status" value="1"/>
</dbReference>
<accession>A0ABD2PVL7</accession>
<dbReference type="Gene3D" id="1.20.1070.10">
    <property type="entry name" value="Rhodopsin 7-helix transmembrane proteins"/>
    <property type="match status" value="1"/>
</dbReference>
<keyword evidence="7" id="KW-0807">Transducer</keyword>
<evidence type="ECO:0000256" key="2">
    <source>
        <dbReference type="ARBA" id="ARBA00022692"/>
    </source>
</evidence>
<evidence type="ECO:0000256" key="8">
    <source>
        <dbReference type="SAM" id="Phobius"/>
    </source>
</evidence>
<evidence type="ECO:0000256" key="6">
    <source>
        <dbReference type="ARBA" id="ARBA00023170"/>
    </source>
</evidence>
<keyword evidence="6" id="KW-0675">Receptor</keyword>
<evidence type="ECO:0000256" key="4">
    <source>
        <dbReference type="ARBA" id="ARBA00023040"/>
    </source>
</evidence>
<evidence type="ECO:0000256" key="3">
    <source>
        <dbReference type="ARBA" id="ARBA00022989"/>
    </source>
</evidence>
<organism evidence="10 11">
    <name type="scientific">Cichlidogyrus casuarinus</name>
    <dbReference type="NCBI Taxonomy" id="1844966"/>
    <lineage>
        <taxon>Eukaryota</taxon>
        <taxon>Metazoa</taxon>
        <taxon>Spiralia</taxon>
        <taxon>Lophotrochozoa</taxon>
        <taxon>Platyhelminthes</taxon>
        <taxon>Monogenea</taxon>
        <taxon>Monopisthocotylea</taxon>
        <taxon>Dactylogyridea</taxon>
        <taxon>Ancyrocephalidae</taxon>
        <taxon>Cichlidogyrus</taxon>
    </lineage>
</organism>
<feature type="transmembrane region" description="Helical" evidence="8">
    <location>
        <begin position="30"/>
        <end position="52"/>
    </location>
</feature>
<keyword evidence="2 8" id="KW-0812">Transmembrane</keyword>
<keyword evidence="5 8" id="KW-0472">Membrane</keyword>
<evidence type="ECO:0000313" key="11">
    <source>
        <dbReference type="Proteomes" id="UP001626550"/>
    </source>
</evidence>
<dbReference type="GO" id="GO:0016020">
    <property type="term" value="C:membrane"/>
    <property type="evidence" value="ECO:0007669"/>
    <property type="project" value="UniProtKB-SubCell"/>
</dbReference>
<evidence type="ECO:0000256" key="1">
    <source>
        <dbReference type="ARBA" id="ARBA00004141"/>
    </source>
</evidence>
<dbReference type="SUPFAM" id="SSF81321">
    <property type="entry name" value="Family A G protein-coupled receptor-like"/>
    <property type="match status" value="1"/>
</dbReference>
<dbReference type="InterPro" id="IPR000276">
    <property type="entry name" value="GPCR_Rhodpsn"/>
</dbReference>